<keyword evidence="2" id="KW-1133">Transmembrane helix</keyword>
<keyword evidence="4" id="KW-1185">Reference proteome</keyword>
<dbReference type="NCBIfam" id="NF038083">
    <property type="entry name" value="CU044_5270_fam"/>
    <property type="match status" value="1"/>
</dbReference>
<feature type="compositionally biased region" description="Pro residues" evidence="1">
    <location>
        <begin position="16"/>
        <end position="25"/>
    </location>
</feature>
<protein>
    <submittedName>
        <fullName evidence="3">CU044_5270 family protein</fullName>
    </submittedName>
</protein>
<feature type="compositionally biased region" description="Low complexity" evidence="1">
    <location>
        <begin position="340"/>
        <end position="353"/>
    </location>
</feature>
<keyword evidence="2" id="KW-0472">Membrane</keyword>
<feature type="region of interest" description="Disordered" evidence="1">
    <location>
        <begin position="1"/>
        <end position="27"/>
    </location>
</feature>
<dbReference type="RefSeq" id="WP_311668266.1">
    <property type="nucleotide sequence ID" value="NZ_JAVREO010000010.1"/>
</dbReference>
<feature type="transmembrane region" description="Helical" evidence="2">
    <location>
        <begin position="61"/>
        <end position="80"/>
    </location>
</feature>
<evidence type="ECO:0000256" key="2">
    <source>
        <dbReference type="SAM" id="Phobius"/>
    </source>
</evidence>
<feature type="region of interest" description="Disordered" evidence="1">
    <location>
        <begin position="331"/>
        <end position="360"/>
    </location>
</feature>
<name>A0ABU2JTT5_9ACTN</name>
<accession>A0ABU2JTT5</accession>
<sequence length="360" mass="38567">MRHEDSPERDELARLLPPPGDPVLPPGRQRVLEEHLMNQLSDAHQQAPEPRRAPARNRRRLALIGVPVALAVAAGVVVVGQQGGGDAGQRPPAVAGDNAQLTETIDQIVFAANAAEPLVPEHDQFIYIHSQVQYYGVSENESGEGTTELESPRSREVWQSTDGDQGWLIEPETPGGMPEEGITLDEVVEDSLSSPSYDFLSTLPTDPERLLELIYEDGLGEGDSPEERAFSTIGTLLRESLLPPDLGAALYGAAGRIPGVMVVDDVTDALGNEGIAVALESETYDERIEWIFDAVDYTYLGERIVAIEGNTVAEPGTLLGWTGVIEQAVVDEKGQRPGDAADSTDSADSADLADSADETA</sequence>
<comment type="caution">
    <text evidence="3">The sequence shown here is derived from an EMBL/GenBank/DDBJ whole genome shotgun (WGS) entry which is preliminary data.</text>
</comment>
<organism evidence="3 4">
    <name type="scientific">Streptomyces chisholmiae</name>
    <dbReference type="NCBI Taxonomy" id="3075540"/>
    <lineage>
        <taxon>Bacteria</taxon>
        <taxon>Bacillati</taxon>
        <taxon>Actinomycetota</taxon>
        <taxon>Actinomycetes</taxon>
        <taxon>Kitasatosporales</taxon>
        <taxon>Streptomycetaceae</taxon>
        <taxon>Streptomyces</taxon>
    </lineage>
</organism>
<gene>
    <name evidence="3" type="ORF">RM844_17985</name>
</gene>
<feature type="compositionally biased region" description="Polar residues" evidence="1">
    <location>
        <begin position="139"/>
        <end position="149"/>
    </location>
</feature>
<feature type="region of interest" description="Disordered" evidence="1">
    <location>
        <begin position="139"/>
        <end position="180"/>
    </location>
</feature>
<evidence type="ECO:0000313" key="3">
    <source>
        <dbReference type="EMBL" id="MDT0268176.1"/>
    </source>
</evidence>
<keyword evidence="2" id="KW-0812">Transmembrane</keyword>
<evidence type="ECO:0000256" key="1">
    <source>
        <dbReference type="SAM" id="MobiDB-lite"/>
    </source>
</evidence>
<dbReference type="Proteomes" id="UP001183410">
    <property type="component" value="Unassembled WGS sequence"/>
</dbReference>
<dbReference type="EMBL" id="JAVREO010000010">
    <property type="protein sequence ID" value="MDT0268176.1"/>
    <property type="molecule type" value="Genomic_DNA"/>
</dbReference>
<proteinExistence type="predicted"/>
<feature type="compositionally biased region" description="Low complexity" evidence="1">
    <location>
        <begin position="170"/>
        <end position="180"/>
    </location>
</feature>
<evidence type="ECO:0000313" key="4">
    <source>
        <dbReference type="Proteomes" id="UP001183410"/>
    </source>
</evidence>
<feature type="compositionally biased region" description="Basic and acidic residues" evidence="1">
    <location>
        <begin position="1"/>
        <end position="13"/>
    </location>
</feature>
<dbReference type="InterPro" id="IPR047789">
    <property type="entry name" value="CU044_5270-like"/>
</dbReference>
<reference evidence="4" key="1">
    <citation type="submission" date="2023-07" db="EMBL/GenBank/DDBJ databases">
        <title>30 novel species of actinomycetes from the DSMZ collection.</title>
        <authorList>
            <person name="Nouioui I."/>
        </authorList>
    </citation>
    <scope>NUCLEOTIDE SEQUENCE [LARGE SCALE GENOMIC DNA]</scope>
    <source>
        <strain evidence="4">DSM 44915</strain>
    </source>
</reference>